<protein>
    <submittedName>
        <fullName evidence="1">Uncharacterized protein</fullName>
    </submittedName>
</protein>
<proteinExistence type="predicted"/>
<accession>A0ABT1ZZA5</accession>
<organism evidence="1 2">
    <name type="scientific">Massilia pinisoli</name>
    <dbReference type="NCBI Taxonomy" id="1772194"/>
    <lineage>
        <taxon>Bacteria</taxon>
        <taxon>Pseudomonadati</taxon>
        <taxon>Pseudomonadota</taxon>
        <taxon>Betaproteobacteria</taxon>
        <taxon>Burkholderiales</taxon>
        <taxon>Oxalobacteraceae</taxon>
        <taxon>Telluria group</taxon>
        <taxon>Massilia</taxon>
    </lineage>
</organism>
<evidence type="ECO:0000313" key="2">
    <source>
        <dbReference type="Proteomes" id="UP001204151"/>
    </source>
</evidence>
<keyword evidence="2" id="KW-1185">Reference proteome</keyword>
<dbReference type="EMBL" id="JANUGW010000031">
    <property type="protein sequence ID" value="MCS0585258.1"/>
    <property type="molecule type" value="Genomic_DNA"/>
</dbReference>
<sequence>MRDTLHRIGVSENDFFRACDASFGRFLRRHSQ</sequence>
<reference evidence="1 2" key="1">
    <citation type="submission" date="2022-08" db="EMBL/GenBank/DDBJ databases">
        <title>Reclassification of Massilia species as members of the genera Telluria, Duganella, Pseudoduganella, Mokoshia gen. nov. and Zemynaea gen. nov. using orthogonal and non-orthogonal genome-based approaches.</title>
        <authorList>
            <person name="Bowman J.P."/>
        </authorList>
    </citation>
    <scope>NUCLEOTIDE SEQUENCE [LARGE SCALE GENOMIC DNA]</scope>
    <source>
        <strain evidence="1 2">JCM 31316</strain>
    </source>
</reference>
<name>A0ABT1ZZA5_9BURK</name>
<evidence type="ECO:0000313" key="1">
    <source>
        <dbReference type="EMBL" id="MCS0585258.1"/>
    </source>
</evidence>
<dbReference type="RefSeq" id="WP_258819784.1">
    <property type="nucleotide sequence ID" value="NZ_JANUGW010000031.1"/>
</dbReference>
<comment type="caution">
    <text evidence="1">The sequence shown here is derived from an EMBL/GenBank/DDBJ whole genome shotgun (WGS) entry which is preliminary data.</text>
</comment>
<dbReference type="Proteomes" id="UP001204151">
    <property type="component" value="Unassembled WGS sequence"/>
</dbReference>
<gene>
    <name evidence="1" type="ORF">NX784_27115</name>
</gene>